<dbReference type="EMBL" id="AWUE01018284">
    <property type="protein sequence ID" value="OMO81420.1"/>
    <property type="molecule type" value="Genomic_DNA"/>
</dbReference>
<evidence type="ECO:0000313" key="3">
    <source>
        <dbReference type="Proteomes" id="UP000187203"/>
    </source>
</evidence>
<evidence type="ECO:0000256" key="1">
    <source>
        <dbReference type="SAM" id="MobiDB-lite"/>
    </source>
</evidence>
<sequence>MAELMEGWSVVERAKESSQRQLKPKGSNELSRYRSGVHAGVVDDGGK</sequence>
<reference evidence="3" key="1">
    <citation type="submission" date="2013-09" db="EMBL/GenBank/DDBJ databases">
        <title>Corchorus olitorius genome sequencing.</title>
        <authorList>
            <person name="Alam M."/>
            <person name="Haque M.S."/>
            <person name="Islam M.S."/>
            <person name="Emdad E.M."/>
            <person name="Islam M.M."/>
            <person name="Ahmed B."/>
            <person name="Halim A."/>
            <person name="Hossen Q.M.M."/>
            <person name="Hossain M.Z."/>
            <person name="Ahmed R."/>
            <person name="Khan M.M."/>
            <person name="Islam R."/>
            <person name="Rashid M.M."/>
            <person name="Khan S.A."/>
            <person name="Rahman M.S."/>
            <person name="Alam M."/>
            <person name="Yahiya A.S."/>
            <person name="Khan M.S."/>
            <person name="Azam M.S."/>
            <person name="Haque T."/>
            <person name="Lashkar M.Z.H."/>
            <person name="Akhand A.I."/>
            <person name="Morshed G."/>
            <person name="Roy S."/>
            <person name="Uddin K.S."/>
            <person name="Rabeya T."/>
            <person name="Hossain A.S."/>
            <person name="Chowdhury A."/>
            <person name="Snigdha A.R."/>
            <person name="Mortoza M.S."/>
            <person name="Matin S.A."/>
            <person name="Hoque S.M.E."/>
            <person name="Islam M.K."/>
            <person name="Roy D.K."/>
            <person name="Haider R."/>
            <person name="Moosa M.M."/>
            <person name="Elias S.M."/>
            <person name="Hasan A.M."/>
            <person name="Jahan S."/>
            <person name="Shafiuddin M."/>
            <person name="Mahmood N."/>
            <person name="Shommy N.S."/>
        </authorList>
    </citation>
    <scope>NUCLEOTIDE SEQUENCE [LARGE SCALE GENOMIC DNA]</scope>
    <source>
        <strain evidence="3">cv. O-4</strain>
    </source>
</reference>
<accession>A0A1R3IFS7</accession>
<proteinExistence type="predicted"/>
<dbReference type="Proteomes" id="UP000187203">
    <property type="component" value="Unassembled WGS sequence"/>
</dbReference>
<protein>
    <submittedName>
        <fullName evidence="2">Uncharacterized protein</fullName>
    </submittedName>
</protein>
<name>A0A1R3IFS7_9ROSI</name>
<comment type="caution">
    <text evidence="2">The sequence shown here is derived from an EMBL/GenBank/DDBJ whole genome shotgun (WGS) entry which is preliminary data.</text>
</comment>
<dbReference type="AlphaFoldDB" id="A0A1R3IFS7"/>
<gene>
    <name evidence="2" type="ORF">COLO4_23608</name>
</gene>
<evidence type="ECO:0000313" key="2">
    <source>
        <dbReference type="EMBL" id="OMO81420.1"/>
    </source>
</evidence>
<feature type="region of interest" description="Disordered" evidence="1">
    <location>
        <begin position="1"/>
        <end position="47"/>
    </location>
</feature>
<keyword evidence="3" id="KW-1185">Reference proteome</keyword>
<organism evidence="2 3">
    <name type="scientific">Corchorus olitorius</name>
    <dbReference type="NCBI Taxonomy" id="93759"/>
    <lineage>
        <taxon>Eukaryota</taxon>
        <taxon>Viridiplantae</taxon>
        <taxon>Streptophyta</taxon>
        <taxon>Embryophyta</taxon>
        <taxon>Tracheophyta</taxon>
        <taxon>Spermatophyta</taxon>
        <taxon>Magnoliopsida</taxon>
        <taxon>eudicotyledons</taxon>
        <taxon>Gunneridae</taxon>
        <taxon>Pentapetalae</taxon>
        <taxon>rosids</taxon>
        <taxon>malvids</taxon>
        <taxon>Malvales</taxon>
        <taxon>Malvaceae</taxon>
        <taxon>Grewioideae</taxon>
        <taxon>Apeibeae</taxon>
        <taxon>Corchorus</taxon>
    </lineage>
</organism>